<dbReference type="Pfam" id="PF00156">
    <property type="entry name" value="Pribosyltran"/>
    <property type="match status" value="1"/>
</dbReference>
<dbReference type="SUPFAM" id="SSF53271">
    <property type="entry name" value="PRTase-like"/>
    <property type="match status" value="1"/>
</dbReference>
<reference evidence="13 14" key="1">
    <citation type="submission" date="2020-08" db="EMBL/GenBank/DDBJ databases">
        <title>Sequencing the genomes of 1000 actinobacteria strains.</title>
        <authorList>
            <person name="Klenk H.-P."/>
        </authorList>
    </citation>
    <scope>NUCLEOTIDE SEQUENCE [LARGE SCALE GENOMIC DNA]</scope>
    <source>
        <strain evidence="13 14">DSM 44230</strain>
    </source>
</reference>
<dbReference type="InterPro" id="IPR005764">
    <property type="entry name" value="Ade_phspho_trans"/>
</dbReference>
<dbReference type="CDD" id="cd06223">
    <property type="entry name" value="PRTases_typeI"/>
    <property type="match status" value="1"/>
</dbReference>
<evidence type="ECO:0000256" key="1">
    <source>
        <dbReference type="ARBA" id="ARBA00000868"/>
    </source>
</evidence>
<comment type="catalytic activity">
    <reaction evidence="1 11">
        <text>AMP + diphosphate = 5-phospho-alpha-D-ribose 1-diphosphate + adenine</text>
        <dbReference type="Rhea" id="RHEA:16609"/>
        <dbReference type="ChEBI" id="CHEBI:16708"/>
        <dbReference type="ChEBI" id="CHEBI:33019"/>
        <dbReference type="ChEBI" id="CHEBI:58017"/>
        <dbReference type="ChEBI" id="CHEBI:456215"/>
        <dbReference type="EC" id="2.4.2.7"/>
    </reaction>
</comment>
<protein>
    <recommendedName>
        <fullName evidence="6 11">Adenine phosphoribosyltransferase</fullName>
        <shortName evidence="11">APRT</shortName>
        <ecNumber evidence="6 11">2.4.2.7</ecNumber>
    </recommendedName>
</protein>
<keyword evidence="8 11" id="KW-0328">Glycosyltransferase</keyword>
<comment type="subunit">
    <text evidence="11">Homodimer.</text>
</comment>
<sequence length="207" mass="20648">MTGETQQQPDLAAAVSGVGEAMAAAQQAVVKQVTLAGDLEAALDLIRDVPDFPEPGVLFRDLTPVLSDAKALGALVYGVAAACPAADVVAGIEARGFLLAAPVAYGCGVGMVPVRKAGKLPAVAAKVSYALEYGTAELEIAVGAIQPGQRVAVIDDVLATGGTAAAACELVEQAGGVVAGVVVVLEIAALNGRAELEGYQVTALRTV</sequence>
<evidence type="ECO:0000256" key="5">
    <source>
        <dbReference type="ARBA" id="ARBA00008391"/>
    </source>
</evidence>
<evidence type="ECO:0000313" key="13">
    <source>
        <dbReference type="EMBL" id="MBB4680953.1"/>
    </source>
</evidence>
<evidence type="ECO:0000256" key="7">
    <source>
        <dbReference type="ARBA" id="ARBA00022490"/>
    </source>
</evidence>
<evidence type="ECO:0000256" key="8">
    <source>
        <dbReference type="ARBA" id="ARBA00022676"/>
    </source>
</evidence>
<dbReference type="HAMAP" id="MF_00004">
    <property type="entry name" value="Aden_phosphoribosyltr"/>
    <property type="match status" value="1"/>
</dbReference>
<dbReference type="Proteomes" id="UP000533598">
    <property type="component" value="Unassembled WGS sequence"/>
</dbReference>
<gene>
    <name evidence="11" type="primary">apt</name>
    <name evidence="13" type="ORF">HNR67_007071</name>
</gene>
<feature type="domain" description="Phosphoribosyltransferase" evidence="12">
    <location>
        <begin position="87"/>
        <end position="186"/>
    </location>
</feature>
<dbReference type="Gene3D" id="3.40.50.2020">
    <property type="match status" value="1"/>
</dbReference>
<dbReference type="EMBL" id="JACHMH010000001">
    <property type="protein sequence ID" value="MBB4680953.1"/>
    <property type="molecule type" value="Genomic_DNA"/>
</dbReference>
<organism evidence="13 14">
    <name type="scientific">Crossiella cryophila</name>
    <dbReference type="NCBI Taxonomy" id="43355"/>
    <lineage>
        <taxon>Bacteria</taxon>
        <taxon>Bacillati</taxon>
        <taxon>Actinomycetota</taxon>
        <taxon>Actinomycetes</taxon>
        <taxon>Pseudonocardiales</taxon>
        <taxon>Pseudonocardiaceae</taxon>
        <taxon>Crossiella</taxon>
    </lineage>
</organism>
<dbReference type="EC" id="2.4.2.7" evidence="6 11"/>
<evidence type="ECO:0000256" key="11">
    <source>
        <dbReference type="HAMAP-Rule" id="MF_00004"/>
    </source>
</evidence>
<dbReference type="GO" id="GO:0016208">
    <property type="term" value="F:AMP binding"/>
    <property type="evidence" value="ECO:0007669"/>
    <property type="project" value="TreeGrafter"/>
</dbReference>
<evidence type="ECO:0000256" key="6">
    <source>
        <dbReference type="ARBA" id="ARBA00011893"/>
    </source>
</evidence>
<dbReference type="NCBIfam" id="NF002636">
    <property type="entry name" value="PRK02304.1-5"/>
    <property type="match status" value="1"/>
</dbReference>
<dbReference type="GO" id="GO:0006168">
    <property type="term" value="P:adenine salvage"/>
    <property type="evidence" value="ECO:0007669"/>
    <property type="project" value="InterPro"/>
</dbReference>
<dbReference type="GO" id="GO:0005737">
    <property type="term" value="C:cytoplasm"/>
    <property type="evidence" value="ECO:0007669"/>
    <property type="project" value="UniProtKB-SubCell"/>
</dbReference>
<comment type="pathway">
    <text evidence="4 11">Purine metabolism; AMP biosynthesis via salvage pathway; AMP from adenine: step 1/1.</text>
</comment>
<dbReference type="InterPro" id="IPR029057">
    <property type="entry name" value="PRTase-like"/>
</dbReference>
<dbReference type="InterPro" id="IPR000836">
    <property type="entry name" value="PRTase_dom"/>
</dbReference>
<dbReference type="UniPathway" id="UPA00588">
    <property type="reaction ID" value="UER00646"/>
</dbReference>
<comment type="similarity">
    <text evidence="5 11">Belongs to the purine/pyrimidine phosphoribosyltransferase family.</text>
</comment>
<evidence type="ECO:0000259" key="12">
    <source>
        <dbReference type="Pfam" id="PF00156"/>
    </source>
</evidence>
<dbReference type="GO" id="GO:0003999">
    <property type="term" value="F:adenine phosphoribosyltransferase activity"/>
    <property type="evidence" value="ECO:0007669"/>
    <property type="project" value="UniProtKB-UniRule"/>
</dbReference>
<evidence type="ECO:0000256" key="4">
    <source>
        <dbReference type="ARBA" id="ARBA00004659"/>
    </source>
</evidence>
<dbReference type="GO" id="GO:0002055">
    <property type="term" value="F:adenine binding"/>
    <property type="evidence" value="ECO:0007669"/>
    <property type="project" value="TreeGrafter"/>
</dbReference>
<keyword evidence="9 11" id="KW-0808">Transferase</keyword>
<dbReference type="FunFam" id="3.40.50.2020:FF:000021">
    <property type="entry name" value="Adenine phosphoribosyltransferase"/>
    <property type="match status" value="1"/>
</dbReference>
<keyword evidence="7 11" id="KW-0963">Cytoplasm</keyword>
<dbReference type="PANTHER" id="PTHR32315:SF3">
    <property type="entry name" value="ADENINE PHOSPHORIBOSYLTRANSFERASE"/>
    <property type="match status" value="1"/>
</dbReference>
<evidence type="ECO:0000256" key="2">
    <source>
        <dbReference type="ARBA" id="ARBA00003968"/>
    </source>
</evidence>
<evidence type="ECO:0000256" key="9">
    <source>
        <dbReference type="ARBA" id="ARBA00022679"/>
    </source>
</evidence>
<dbReference type="AlphaFoldDB" id="A0A7W7CGT8"/>
<evidence type="ECO:0000256" key="10">
    <source>
        <dbReference type="ARBA" id="ARBA00022726"/>
    </source>
</evidence>
<accession>A0A7W7CGT8</accession>
<dbReference type="GO" id="GO:0044209">
    <property type="term" value="P:AMP salvage"/>
    <property type="evidence" value="ECO:0007669"/>
    <property type="project" value="UniProtKB-UniRule"/>
</dbReference>
<dbReference type="InterPro" id="IPR050054">
    <property type="entry name" value="UPRTase/APRTase"/>
</dbReference>
<keyword evidence="10 11" id="KW-0660">Purine salvage</keyword>
<proteinExistence type="inferred from homology"/>
<dbReference type="GO" id="GO:0006166">
    <property type="term" value="P:purine ribonucleoside salvage"/>
    <property type="evidence" value="ECO:0007669"/>
    <property type="project" value="UniProtKB-KW"/>
</dbReference>
<comment type="function">
    <text evidence="2 11">Catalyzes a salvage reaction resulting in the formation of AMP, that is energically less costly than de novo synthesis.</text>
</comment>
<keyword evidence="14" id="KW-1185">Reference proteome</keyword>
<evidence type="ECO:0000313" key="14">
    <source>
        <dbReference type="Proteomes" id="UP000533598"/>
    </source>
</evidence>
<dbReference type="PANTHER" id="PTHR32315">
    <property type="entry name" value="ADENINE PHOSPHORIBOSYLTRANSFERASE"/>
    <property type="match status" value="1"/>
</dbReference>
<comment type="subcellular location">
    <subcellularLocation>
        <location evidence="3 11">Cytoplasm</location>
    </subcellularLocation>
</comment>
<evidence type="ECO:0000256" key="3">
    <source>
        <dbReference type="ARBA" id="ARBA00004496"/>
    </source>
</evidence>
<comment type="caution">
    <text evidence="13">The sequence shown here is derived from an EMBL/GenBank/DDBJ whole genome shotgun (WGS) entry which is preliminary data.</text>
</comment>
<dbReference type="NCBIfam" id="NF002634">
    <property type="entry name" value="PRK02304.1-3"/>
    <property type="match status" value="1"/>
</dbReference>
<name>A0A7W7CGT8_9PSEU</name>